<gene>
    <name evidence="2" type="ORF">SFRICE_002460</name>
</gene>
<evidence type="ECO:0000313" key="2">
    <source>
        <dbReference type="EMBL" id="SOQ50350.1"/>
    </source>
</evidence>
<protein>
    <submittedName>
        <fullName evidence="2">SFRICE_002460</fullName>
    </submittedName>
</protein>
<organism evidence="2">
    <name type="scientific">Spodoptera frugiperda</name>
    <name type="common">Fall armyworm</name>
    <dbReference type="NCBI Taxonomy" id="7108"/>
    <lineage>
        <taxon>Eukaryota</taxon>
        <taxon>Metazoa</taxon>
        <taxon>Ecdysozoa</taxon>
        <taxon>Arthropoda</taxon>
        <taxon>Hexapoda</taxon>
        <taxon>Insecta</taxon>
        <taxon>Pterygota</taxon>
        <taxon>Neoptera</taxon>
        <taxon>Endopterygota</taxon>
        <taxon>Lepidoptera</taxon>
        <taxon>Glossata</taxon>
        <taxon>Ditrysia</taxon>
        <taxon>Noctuoidea</taxon>
        <taxon>Noctuidae</taxon>
        <taxon>Amphipyrinae</taxon>
        <taxon>Spodoptera</taxon>
    </lineage>
</organism>
<accession>A0A2H1WBB6</accession>
<dbReference type="EMBL" id="ODYU01007514">
    <property type="protein sequence ID" value="SOQ50350.1"/>
    <property type="molecule type" value="Genomic_DNA"/>
</dbReference>
<reference evidence="2" key="1">
    <citation type="submission" date="2016-07" db="EMBL/GenBank/DDBJ databases">
        <authorList>
            <person name="Bretaudeau A."/>
        </authorList>
    </citation>
    <scope>NUCLEOTIDE SEQUENCE</scope>
    <source>
        <strain evidence="2">Rice</strain>
        <tissue evidence="2">Whole body</tissue>
    </source>
</reference>
<dbReference type="AlphaFoldDB" id="A0A2H1WBB6"/>
<name>A0A2H1WBB6_SPOFR</name>
<sequence>MPCIGHHFKFRNTKIVIFVENPKKPVIFCPTRESNPRPLARQSHLRPLDQQATKRSISLYLHIDSPLPQKTSNRRRPLTLETPVALQVRSRPFGVWESHASARMGRLDQSNTTASQKTDVKERLHCVRVVTGGPSQFSQSPNPQQPLNSLPPKGRQRTYNASGGNHPMTSPALDEERGSVRLLLTKNHPVPTSVFRAGAPVNPLGSSQLRIRFWIPLKAIFMLRTRLTAEIICLFGCLSVNQAETTERILVKFGIQTGYELTWVIGFLVPREHEITTNHTIAQET</sequence>
<proteinExistence type="predicted"/>
<feature type="compositionally biased region" description="Low complexity" evidence="1">
    <location>
        <begin position="134"/>
        <end position="152"/>
    </location>
</feature>
<evidence type="ECO:0000256" key="1">
    <source>
        <dbReference type="SAM" id="MobiDB-lite"/>
    </source>
</evidence>
<feature type="region of interest" description="Disordered" evidence="1">
    <location>
        <begin position="132"/>
        <end position="173"/>
    </location>
</feature>